<evidence type="ECO:0000256" key="2">
    <source>
        <dbReference type="ARBA" id="ARBA00023015"/>
    </source>
</evidence>
<dbReference type="GO" id="GO:0003700">
    <property type="term" value="F:DNA-binding transcription factor activity"/>
    <property type="evidence" value="ECO:0007669"/>
    <property type="project" value="InterPro"/>
</dbReference>
<name>A0A838L928_9SPHN</name>
<dbReference type="Pfam" id="PF00126">
    <property type="entry name" value="HTH_1"/>
    <property type="match status" value="1"/>
</dbReference>
<keyword evidence="7" id="KW-1185">Reference proteome</keyword>
<keyword evidence="4" id="KW-0804">Transcription</keyword>
<gene>
    <name evidence="6" type="ORF">HZF05_14385</name>
</gene>
<evidence type="ECO:0000313" key="6">
    <source>
        <dbReference type="EMBL" id="MBA2935272.1"/>
    </source>
</evidence>
<dbReference type="GO" id="GO:0003677">
    <property type="term" value="F:DNA binding"/>
    <property type="evidence" value="ECO:0007669"/>
    <property type="project" value="UniProtKB-KW"/>
</dbReference>
<evidence type="ECO:0000256" key="3">
    <source>
        <dbReference type="ARBA" id="ARBA00023125"/>
    </source>
</evidence>
<dbReference type="Gene3D" id="3.40.190.10">
    <property type="entry name" value="Periplasmic binding protein-like II"/>
    <property type="match status" value="2"/>
</dbReference>
<dbReference type="PANTHER" id="PTHR30118:SF15">
    <property type="entry name" value="TRANSCRIPTIONAL REGULATORY PROTEIN"/>
    <property type="match status" value="1"/>
</dbReference>
<dbReference type="SUPFAM" id="SSF46785">
    <property type="entry name" value="Winged helix' DNA-binding domain"/>
    <property type="match status" value="1"/>
</dbReference>
<dbReference type="SUPFAM" id="SSF53850">
    <property type="entry name" value="Periplasmic binding protein-like II"/>
    <property type="match status" value="1"/>
</dbReference>
<evidence type="ECO:0000256" key="4">
    <source>
        <dbReference type="ARBA" id="ARBA00023163"/>
    </source>
</evidence>
<dbReference type="Gene3D" id="1.10.10.10">
    <property type="entry name" value="Winged helix-like DNA-binding domain superfamily/Winged helix DNA-binding domain"/>
    <property type="match status" value="1"/>
</dbReference>
<reference evidence="6 7" key="1">
    <citation type="submission" date="2020-07" db="EMBL/GenBank/DDBJ databases">
        <authorList>
            <person name="Sun Q."/>
        </authorList>
    </citation>
    <scope>NUCLEOTIDE SEQUENCE [LARGE SCALE GENOMIC DNA]</scope>
    <source>
        <strain evidence="6 7">CGMCC 1.13654</strain>
    </source>
</reference>
<dbReference type="InterPro" id="IPR050389">
    <property type="entry name" value="LysR-type_TF"/>
</dbReference>
<dbReference type="PANTHER" id="PTHR30118">
    <property type="entry name" value="HTH-TYPE TRANSCRIPTIONAL REGULATOR LEUO-RELATED"/>
    <property type="match status" value="1"/>
</dbReference>
<dbReference type="AlphaFoldDB" id="A0A838L928"/>
<keyword evidence="2" id="KW-0805">Transcription regulation</keyword>
<dbReference type="InterPro" id="IPR036390">
    <property type="entry name" value="WH_DNA-bd_sf"/>
</dbReference>
<evidence type="ECO:0000259" key="5">
    <source>
        <dbReference type="PROSITE" id="PS50931"/>
    </source>
</evidence>
<dbReference type="PROSITE" id="PS50931">
    <property type="entry name" value="HTH_LYSR"/>
    <property type="match status" value="1"/>
</dbReference>
<keyword evidence="3" id="KW-0238">DNA-binding</keyword>
<comment type="caution">
    <text evidence="6">The sequence shown here is derived from an EMBL/GenBank/DDBJ whole genome shotgun (WGS) entry which is preliminary data.</text>
</comment>
<organism evidence="6 7">
    <name type="scientific">Sphingomonas chungangi</name>
    <dbReference type="NCBI Taxonomy" id="2683589"/>
    <lineage>
        <taxon>Bacteria</taxon>
        <taxon>Pseudomonadati</taxon>
        <taxon>Pseudomonadota</taxon>
        <taxon>Alphaproteobacteria</taxon>
        <taxon>Sphingomonadales</taxon>
        <taxon>Sphingomonadaceae</taxon>
        <taxon>Sphingomonas</taxon>
    </lineage>
</organism>
<proteinExistence type="inferred from homology"/>
<evidence type="ECO:0000313" key="7">
    <source>
        <dbReference type="Proteomes" id="UP000570166"/>
    </source>
</evidence>
<protein>
    <submittedName>
        <fullName evidence="6">LysR family transcriptional regulator</fullName>
    </submittedName>
</protein>
<dbReference type="RefSeq" id="WP_160365272.1">
    <property type="nucleotide sequence ID" value="NZ_JACEIB010000025.1"/>
</dbReference>
<dbReference type="InterPro" id="IPR036388">
    <property type="entry name" value="WH-like_DNA-bd_sf"/>
</dbReference>
<feature type="domain" description="HTH lysR-type" evidence="5">
    <location>
        <begin position="7"/>
        <end position="64"/>
    </location>
</feature>
<dbReference type="EMBL" id="JACEIB010000025">
    <property type="protein sequence ID" value="MBA2935272.1"/>
    <property type="molecule type" value="Genomic_DNA"/>
</dbReference>
<dbReference type="Proteomes" id="UP000570166">
    <property type="component" value="Unassembled WGS sequence"/>
</dbReference>
<sequence>MANVPDIDLNLLRLLDMLYVERSVTRAAERLFLTPSAVSHALRRLRRLFDDELFIRGAGGMIPTARAHEAAQHLKSLLPKLHEVIQTPRFDPAMSEKMFAVACVPYLTSIFVPGLAAALSRTAPNVGIDIRLLHDAMADDIESGALDLAFGNFRKVPRRLCVEELFRDAYVWVIGEGNPRAPAYLDTATIGALPHVELNLESAAPHPDENYDARQGLERLVIQNNLSTVDRALNKAGLARIARFKAPDSIAAMAIAARTDAVALIPSRAAATFARRFGLAVHPSPFPVEPLVIQMLYHRDLTARPATSWLLDQVRSGVASFLLEGDGSRDREVSSP</sequence>
<dbReference type="InterPro" id="IPR005119">
    <property type="entry name" value="LysR_subst-bd"/>
</dbReference>
<comment type="similarity">
    <text evidence="1">Belongs to the LysR transcriptional regulatory family.</text>
</comment>
<accession>A0A838L928</accession>
<evidence type="ECO:0000256" key="1">
    <source>
        <dbReference type="ARBA" id="ARBA00009437"/>
    </source>
</evidence>
<dbReference type="Pfam" id="PF03466">
    <property type="entry name" value="LysR_substrate"/>
    <property type="match status" value="1"/>
</dbReference>
<dbReference type="InterPro" id="IPR000847">
    <property type="entry name" value="LysR_HTH_N"/>
</dbReference>